<dbReference type="PROSITE" id="PS00455">
    <property type="entry name" value="AMP_BINDING"/>
    <property type="match status" value="1"/>
</dbReference>
<comment type="caution">
    <text evidence="7">The sequence shown here is derived from an EMBL/GenBank/DDBJ whole genome shotgun (WGS) entry which is preliminary data.</text>
</comment>
<keyword evidence="8" id="KW-1185">Reference proteome</keyword>
<dbReference type="InterPro" id="IPR020845">
    <property type="entry name" value="AMP-binding_CS"/>
</dbReference>
<dbReference type="PANTHER" id="PTHR43859">
    <property type="entry name" value="ACYL-ACTIVATING ENZYME"/>
    <property type="match status" value="1"/>
</dbReference>
<proteinExistence type="inferred from homology"/>
<comment type="similarity">
    <text evidence="1">Belongs to the ATP-dependent AMP-binding enzyme family.</text>
</comment>
<accession>A0A2A2ETG5</accession>
<dbReference type="PANTHER" id="PTHR43859:SF4">
    <property type="entry name" value="BUTANOATE--COA LIGASE AAE1-RELATED"/>
    <property type="match status" value="1"/>
</dbReference>
<organism evidence="7 8">
    <name type="scientific">Halovibrio salipaludis</name>
    <dbReference type="NCBI Taxonomy" id="2032626"/>
    <lineage>
        <taxon>Bacteria</taxon>
        <taxon>Pseudomonadati</taxon>
        <taxon>Pseudomonadota</taxon>
        <taxon>Gammaproteobacteria</taxon>
        <taxon>Oceanospirillales</taxon>
        <taxon>Halomonadaceae</taxon>
        <taxon>Halovibrio</taxon>
    </lineage>
</organism>
<protein>
    <submittedName>
        <fullName evidence="7">Acyl-CoA synthetase</fullName>
    </submittedName>
</protein>
<keyword evidence="4" id="KW-0443">Lipid metabolism</keyword>
<reference evidence="7 8" key="1">
    <citation type="submission" date="2017-08" db="EMBL/GenBank/DDBJ databases">
        <title>Halovibrio sewagensis sp. nov., isolated from wastewater of high salinity.</title>
        <authorList>
            <person name="Dong X."/>
            <person name="Zhang G."/>
        </authorList>
    </citation>
    <scope>NUCLEOTIDE SEQUENCE [LARGE SCALE GENOMIC DNA]</scope>
    <source>
        <strain evidence="7 8">YL5-2</strain>
    </source>
</reference>
<dbReference type="AlphaFoldDB" id="A0A2A2ETG5"/>
<dbReference type="GO" id="GO:0016874">
    <property type="term" value="F:ligase activity"/>
    <property type="evidence" value="ECO:0007669"/>
    <property type="project" value="UniProtKB-KW"/>
</dbReference>
<dbReference type="RefSeq" id="WP_095618795.1">
    <property type="nucleotide sequence ID" value="NZ_NSKD01000014.1"/>
</dbReference>
<evidence type="ECO:0000256" key="4">
    <source>
        <dbReference type="ARBA" id="ARBA00023098"/>
    </source>
</evidence>
<gene>
    <name evidence="7" type="ORF">CK501_16360</name>
</gene>
<evidence type="ECO:0000259" key="5">
    <source>
        <dbReference type="Pfam" id="PF00501"/>
    </source>
</evidence>
<dbReference type="Gene3D" id="3.40.50.12780">
    <property type="entry name" value="N-terminal domain of ligase-like"/>
    <property type="match status" value="1"/>
</dbReference>
<evidence type="ECO:0000313" key="7">
    <source>
        <dbReference type="EMBL" id="PAU75860.1"/>
    </source>
</evidence>
<dbReference type="CDD" id="cd12118">
    <property type="entry name" value="ttLC_FACS_AEE21_like"/>
    <property type="match status" value="1"/>
</dbReference>
<name>A0A2A2ETG5_9GAMM</name>
<dbReference type="SUPFAM" id="SSF56801">
    <property type="entry name" value="Acetyl-CoA synthetase-like"/>
    <property type="match status" value="1"/>
</dbReference>
<keyword evidence="3" id="KW-0276">Fatty acid metabolism</keyword>
<dbReference type="InterPro" id="IPR045851">
    <property type="entry name" value="AMP-bd_C_sf"/>
</dbReference>
<evidence type="ECO:0000256" key="1">
    <source>
        <dbReference type="ARBA" id="ARBA00006432"/>
    </source>
</evidence>
<evidence type="ECO:0000256" key="3">
    <source>
        <dbReference type="ARBA" id="ARBA00022832"/>
    </source>
</evidence>
<dbReference type="GO" id="GO:0006631">
    <property type="term" value="P:fatty acid metabolic process"/>
    <property type="evidence" value="ECO:0007669"/>
    <property type="project" value="UniProtKB-KW"/>
</dbReference>
<dbReference type="FunFam" id="3.30.300.30:FF:000008">
    <property type="entry name" value="2,3-dihydroxybenzoate-AMP ligase"/>
    <property type="match status" value="1"/>
</dbReference>
<dbReference type="EMBL" id="NSKD01000014">
    <property type="protein sequence ID" value="PAU75860.1"/>
    <property type="molecule type" value="Genomic_DNA"/>
</dbReference>
<feature type="domain" description="AMP-dependent synthetase/ligase" evidence="5">
    <location>
        <begin position="26"/>
        <end position="403"/>
    </location>
</feature>
<evidence type="ECO:0000313" key="8">
    <source>
        <dbReference type="Proteomes" id="UP000218896"/>
    </source>
</evidence>
<sequence length="541" mass="59520">MTSIYDQDLPQTAANHSPLSPVDFIARTASVYPEGTAVIHGTIRRDWQTTFTRCRRLASALQGRGIGRGDTVAAMLPNIPEMLECHFGVPVTGAVLNALNIRLDADAIAYMLEHGEARVLLVDREFTPVIREAVAKLDAPPLLVDVNDPEFGQGEPVSDLDYETLLGEGDPDFEWSQPGNEWDAISLNYTSGTTGNPKGVVYHHRGAYQNVVGNQMIWSMGEHPIYLWTLPMFHCNGWCFPWAVTALGGTHVCLRKVEAERILELIREHQVTHLCGAPIVLNTLLTASEEARRGIDHPVQAMTAGAAPPASVIGAIEAMGIEVTHVYGLTETYGPVTVCAWKPEWNDLPLEERTAIKARQGVRYQTLEGLMVADSETMEPVPKDGESIGEICMRGNTVMKGYLKNPEATEKAFKGGWYHSGDLAVWHEDGYIEIKDRLKDIIISGGENISTIELEGVLYKHPDVMEAAVVARPDEKWGETPCAFIALKPGAGEVTEEAVIEFCRSHLAGFKVPKKVCFQDLPKTSTGKVQKFVLREQAREA</sequence>
<dbReference type="InterPro" id="IPR025110">
    <property type="entry name" value="AMP-bd_C"/>
</dbReference>
<dbReference type="InterPro" id="IPR000873">
    <property type="entry name" value="AMP-dep_synth/lig_dom"/>
</dbReference>
<dbReference type="OrthoDB" id="9803968at2"/>
<feature type="domain" description="AMP-binding enzyme C-terminal" evidence="6">
    <location>
        <begin position="453"/>
        <end position="528"/>
    </location>
</feature>
<dbReference type="FunFam" id="3.40.50.12780:FF:000003">
    <property type="entry name" value="Long-chain-fatty-acid--CoA ligase FadD"/>
    <property type="match status" value="1"/>
</dbReference>
<dbReference type="Pfam" id="PF13193">
    <property type="entry name" value="AMP-binding_C"/>
    <property type="match status" value="1"/>
</dbReference>
<dbReference type="Pfam" id="PF00501">
    <property type="entry name" value="AMP-binding"/>
    <property type="match status" value="1"/>
</dbReference>
<evidence type="ECO:0000259" key="6">
    <source>
        <dbReference type="Pfam" id="PF13193"/>
    </source>
</evidence>
<dbReference type="Proteomes" id="UP000218896">
    <property type="component" value="Unassembled WGS sequence"/>
</dbReference>
<dbReference type="InterPro" id="IPR042099">
    <property type="entry name" value="ANL_N_sf"/>
</dbReference>
<evidence type="ECO:0000256" key="2">
    <source>
        <dbReference type="ARBA" id="ARBA00022598"/>
    </source>
</evidence>
<dbReference type="Gene3D" id="3.30.300.30">
    <property type="match status" value="1"/>
</dbReference>
<keyword evidence="2" id="KW-0436">Ligase</keyword>
<dbReference type="NCBIfam" id="NF006020">
    <property type="entry name" value="PRK08162.1"/>
    <property type="match status" value="1"/>
</dbReference>